<dbReference type="KEGG" id="asr:WL1483_697"/>
<dbReference type="AlphaFoldDB" id="A0A0S2SEK9"/>
<proteinExistence type="predicted"/>
<gene>
    <name evidence="1" type="ORF">WL1483_697</name>
</gene>
<evidence type="ECO:0000313" key="2">
    <source>
        <dbReference type="Proteomes" id="UP000058114"/>
    </source>
</evidence>
<organism evidence="1 2">
    <name type="scientific">Aeromonas schubertii</name>
    <dbReference type="NCBI Taxonomy" id="652"/>
    <lineage>
        <taxon>Bacteria</taxon>
        <taxon>Pseudomonadati</taxon>
        <taxon>Pseudomonadota</taxon>
        <taxon>Gammaproteobacteria</taxon>
        <taxon>Aeromonadales</taxon>
        <taxon>Aeromonadaceae</taxon>
        <taxon>Aeromonas</taxon>
    </lineage>
</organism>
<reference evidence="2" key="1">
    <citation type="submission" date="2015-10" db="EMBL/GenBank/DDBJ databases">
        <title>Complete Genome Sequence of Aeromonas schubertii strain WL1483.</title>
        <authorList>
            <person name="Liu L."/>
        </authorList>
    </citation>
    <scope>NUCLEOTIDE SEQUENCE [LARGE SCALE GENOMIC DNA]</scope>
    <source>
        <strain evidence="2">WL1483</strain>
    </source>
</reference>
<sequence length="140" mass="13873">MLGRLVGIGIGADADHPGPVGGASKLGAQQLGGVAFGEDPRLEVEARGELQVGVAGAGIAVDAAVLAPLIRIDGGIEGHIGRAVVADDAACLNLAYPGRRGRACRFLPPAVIDGLDALLGKAMHHVATGATSGHGITYAV</sequence>
<accession>A0A0S2SEK9</accession>
<name>A0A0S2SEK9_9GAMM</name>
<dbReference type="Proteomes" id="UP000058114">
    <property type="component" value="Chromosome"/>
</dbReference>
<evidence type="ECO:0000313" key="1">
    <source>
        <dbReference type="EMBL" id="ALP40116.1"/>
    </source>
</evidence>
<reference evidence="1 2" key="2">
    <citation type="journal article" date="2016" name="Genome Announc.">
        <title>Complete Genome Sequence of the Highly Virulent Aeromonas schubertii Strain WL1483, Isolated from Diseased Snakehead Fish (Channa argus) in China.</title>
        <authorList>
            <person name="Liu L."/>
            <person name="Li N."/>
            <person name="Zhang D."/>
            <person name="Fu X."/>
            <person name="Shi C."/>
            <person name="Lin Q."/>
            <person name="Hao G."/>
        </authorList>
    </citation>
    <scope>NUCLEOTIDE SEQUENCE [LARGE SCALE GENOMIC DNA]</scope>
    <source>
        <strain evidence="1 2">WL1483</strain>
    </source>
</reference>
<dbReference type="EMBL" id="CP013067">
    <property type="protein sequence ID" value="ALP40116.1"/>
    <property type="molecule type" value="Genomic_DNA"/>
</dbReference>
<protein>
    <submittedName>
        <fullName evidence="1">Uncharacterized protein</fullName>
    </submittedName>
</protein>